<dbReference type="GO" id="GO:0050519">
    <property type="term" value="F:holo-citrate lyase synthase activity"/>
    <property type="evidence" value="ECO:0007669"/>
    <property type="project" value="UniProtKB-EC"/>
</dbReference>
<dbReference type="AlphaFoldDB" id="A0A0R1QE38"/>
<dbReference type="Proteomes" id="UP000050872">
    <property type="component" value="Unassembled WGS sequence"/>
</dbReference>
<dbReference type="PATRIC" id="fig|1423770.3.peg.1485"/>
<evidence type="ECO:0000256" key="3">
    <source>
        <dbReference type="ARBA" id="ARBA00022695"/>
    </source>
</evidence>
<evidence type="ECO:0000256" key="2">
    <source>
        <dbReference type="ARBA" id="ARBA00022679"/>
    </source>
</evidence>
<evidence type="ECO:0000256" key="1">
    <source>
        <dbReference type="ARBA" id="ARBA00012524"/>
    </source>
</evidence>
<keyword evidence="3" id="KW-0548">Nucleotidyltransferase</keyword>
<dbReference type="Pfam" id="PF03802">
    <property type="entry name" value="CitX"/>
    <property type="match status" value="1"/>
</dbReference>
<organism evidence="5 6">
    <name type="scientific">Companilactobacillus mindensis DSM 14500</name>
    <dbReference type="NCBI Taxonomy" id="1423770"/>
    <lineage>
        <taxon>Bacteria</taxon>
        <taxon>Bacillati</taxon>
        <taxon>Bacillota</taxon>
        <taxon>Bacilli</taxon>
        <taxon>Lactobacillales</taxon>
        <taxon>Lactobacillaceae</taxon>
        <taxon>Companilactobacillus</taxon>
    </lineage>
</organism>
<accession>A0A0R1QE38</accession>
<comment type="caution">
    <text evidence="5">The sequence shown here is derived from an EMBL/GenBank/DDBJ whole genome shotgun (WGS) entry which is preliminary data.</text>
</comment>
<dbReference type="RefSeq" id="WP_057888750.1">
    <property type="nucleotide sequence ID" value="NZ_AZEZ01000099.1"/>
</dbReference>
<dbReference type="OrthoDB" id="3196716at2"/>
<evidence type="ECO:0000313" key="5">
    <source>
        <dbReference type="EMBL" id="KRL42796.1"/>
    </source>
</evidence>
<dbReference type="NCBIfam" id="TIGR03124">
    <property type="entry name" value="citrate_citX"/>
    <property type="match status" value="1"/>
</dbReference>
<keyword evidence="2" id="KW-0808">Transferase</keyword>
<sequence length="181" mass="20953">MIDLFSEGIEQDIAHVLQNRDARVMEQKLLFKKVKDNQSLINAKLNIPGPIKNNYYLMSVFRWGLEQFLRGMSVSYQLIWDVSTGPEAFVIIDAQSSSVKENATKFEDHNEFGRLFDIDVLILKNETLHPLSRSDFKEPERKCLICDKPAKVCARSRTHSVAEMQAYINKLINNNLEFSWN</sequence>
<reference evidence="5 6" key="1">
    <citation type="journal article" date="2015" name="Genome Announc.">
        <title>Expanding the biotechnology potential of lactobacilli through comparative genomics of 213 strains and associated genera.</title>
        <authorList>
            <person name="Sun Z."/>
            <person name="Harris H.M."/>
            <person name="McCann A."/>
            <person name="Guo C."/>
            <person name="Argimon S."/>
            <person name="Zhang W."/>
            <person name="Yang X."/>
            <person name="Jeffery I.B."/>
            <person name="Cooney J.C."/>
            <person name="Kagawa T.F."/>
            <person name="Liu W."/>
            <person name="Song Y."/>
            <person name="Salvetti E."/>
            <person name="Wrobel A."/>
            <person name="Rasinkangas P."/>
            <person name="Parkhill J."/>
            <person name="Rea M.C."/>
            <person name="O'Sullivan O."/>
            <person name="Ritari J."/>
            <person name="Douillard F.P."/>
            <person name="Paul Ross R."/>
            <person name="Yang R."/>
            <person name="Briner A.E."/>
            <person name="Felis G.E."/>
            <person name="de Vos W.M."/>
            <person name="Barrangou R."/>
            <person name="Klaenhammer T.R."/>
            <person name="Caufield P.W."/>
            <person name="Cui Y."/>
            <person name="Zhang H."/>
            <person name="O'Toole P.W."/>
        </authorList>
    </citation>
    <scope>NUCLEOTIDE SEQUENCE [LARGE SCALE GENOMIC DNA]</scope>
    <source>
        <strain evidence="5 6">DSM 14500</strain>
    </source>
</reference>
<dbReference type="NCBIfam" id="NF002383">
    <property type="entry name" value="PRK01392.1"/>
    <property type="match status" value="1"/>
</dbReference>
<comment type="catalytic activity">
    <reaction evidence="4">
        <text>apo-[citrate lyase ACP] + 2'-(5''-triphospho-alpha-D-ribosyl)-3'-dephospho-CoA = holo-[citrate lyase ACP] + diphosphate</text>
        <dbReference type="Rhea" id="RHEA:16333"/>
        <dbReference type="Rhea" id="RHEA-COMP:10157"/>
        <dbReference type="Rhea" id="RHEA-COMP:10158"/>
        <dbReference type="ChEBI" id="CHEBI:29999"/>
        <dbReference type="ChEBI" id="CHEBI:33019"/>
        <dbReference type="ChEBI" id="CHEBI:61378"/>
        <dbReference type="ChEBI" id="CHEBI:82683"/>
        <dbReference type="EC" id="2.7.7.61"/>
    </reaction>
</comment>
<gene>
    <name evidence="5" type="ORF">FD29_GL001446</name>
</gene>
<evidence type="ECO:0000313" key="6">
    <source>
        <dbReference type="Proteomes" id="UP000050872"/>
    </source>
</evidence>
<name>A0A0R1QE38_9LACO</name>
<proteinExistence type="predicted"/>
<keyword evidence="6" id="KW-1185">Reference proteome</keyword>
<evidence type="ECO:0000256" key="4">
    <source>
        <dbReference type="ARBA" id="ARBA00048574"/>
    </source>
</evidence>
<dbReference type="EMBL" id="AZEZ01000099">
    <property type="protein sequence ID" value="KRL42796.1"/>
    <property type="molecule type" value="Genomic_DNA"/>
</dbReference>
<protein>
    <recommendedName>
        <fullName evidence="1">citrate lyase holo-[acyl-carrier protein] synthase</fullName>
        <ecNumber evidence="1">2.7.7.61</ecNumber>
    </recommendedName>
</protein>
<dbReference type="EC" id="2.7.7.61" evidence="1"/>
<dbReference type="InterPro" id="IPR005551">
    <property type="entry name" value="CitX"/>
</dbReference>
<dbReference type="GO" id="GO:0051191">
    <property type="term" value="P:prosthetic group biosynthetic process"/>
    <property type="evidence" value="ECO:0007669"/>
    <property type="project" value="InterPro"/>
</dbReference>
<dbReference type="STRING" id="1423770.FD29_GL001446"/>